<feature type="region of interest" description="Disordered" evidence="1">
    <location>
        <begin position="177"/>
        <end position="197"/>
    </location>
</feature>
<proteinExistence type="predicted"/>
<gene>
    <name evidence="3" type="ORF">EZV62_001860</name>
</gene>
<dbReference type="OrthoDB" id="824947at2759"/>
<dbReference type="PROSITE" id="PS00028">
    <property type="entry name" value="ZINC_FINGER_C2H2_1"/>
    <property type="match status" value="1"/>
</dbReference>
<name>A0A5C7IVH0_9ROSI</name>
<comment type="caution">
    <text evidence="3">The sequence shown here is derived from an EMBL/GenBank/DDBJ whole genome shotgun (WGS) entry which is preliminary data.</text>
</comment>
<evidence type="ECO:0000259" key="2">
    <source>
        <dbReference type="PROSITE" id="PS00028"/>
    </source>
</evidence>
<dbReference type="InterPro" id="IPR013087">
    <property type="entry name" value="Znf_C2H2_type"/>
</dbReference>
<feature type="domain" description="C2H2-type" evidence="2">
    <location>
        <begin position="43"/>
        <end position="63"/>
    </location>
</feature>
<evidence type="ECO:0000313" key="4">
    <source>
        <dbReference type="Proteomes" id="UP000323000"/>
    </source>
</evidence>
<protein>
    <recommendedName>
        <fullName evidence="2">C2H2-type domain-containing protein</fullName>
    </recommendedName>
</protein>
<dbReference type="Proteomes" id="UP000323000">
    <property type="component" value="Chromosome 1"/>
</dbReference>
<evidence type="ECO:0000256" key="1">
    <source>
        <dbReference type="SAM" id="MobiDB-lite"/>
    </source>
</evidence>
<organism evidence="3 4">
    <name type="scientific">Acer yangbiense</name>
    <dbReference type="NCBI Taxonomy" id="1000413"/>
    <lineage>
        <taxon>Eukaryota</taxon>
        <taxon>Viridiplantae</taxon>
        <taxon>Streptophyta</taxon>
        <taxon>Embryophyta</taxon>
        <taxon>Tracheophyta</taxon>
        <taxon>Spermatophyta</taxon>
        <taxon>Magnoliopsida</taxon>
        <taxon>eudicotyledons</taxon>
        <taxon>Gunneridae</taxon>
        <taxon>Pentapetalae</taxon>
        <taxon>rosids</taxon>
        <taxon>malvids</taxon>
        <taxon>Sapindales</taxon>
        <taxon>Sapindaceae</taxon>
        <taxon>Hippocastanoideae</taxon>
        <taxon>Acereae</taxon>
        <taxon>Acer</taxon>
    </lineage>
</organism>
<keyword evidence="4" id="KW-1185">Reference proteome</keyword>
<dbReference type="AlphaFoldDB" id="A0A5C7IVH0"/>
<accession>A0A5C7IVH0</accession>
<reference evidence="4" key="1">
    <citation type="journal article" date="2019" name="Gigascience">
        <title>De novo genome assembly of the endangered Acer yangbiense, a plant species with extremely small populations endemic to Yunnan Province, China.</title>
        <authorList>
            <person name="Yang J."/>
            <person name="Wariss H.M."/>
            <person name="Tao L."/>
            <person name="Zhang R."/>
            <person name="Yun Q."/>
            <person name="Hollingsworth P."/>
            <person name="Dao Z."/>
            <person name="Luo G."/>
            <person name="Guo H."/>
            <person name="Ma Y."/>
            <person name="Sun W."/>
        </authorList>
    </citation>
    <scope>NUCLEOTIDE SEQUENCE [LARGE SCALE GENOMIC DNA]</scope>
    <source>
        <strain evidence="4">cv. Malutang</strain>
    </source>
</reference>
<dbReference type="EMBL" id="VAHF01000001">
    <property type="protein sequence ID" value="TXG73281.1"/>
    <property type="molecule type" value="Genomic_DNA"/>
</dbReference>
<evidence type="ECO:0000313" key="3">
    <source>
        <dbReference type="EMBL" id="TXG73281.1"/>
    </source>
</evidence>
<sequence length="197" mass="22602">MGAFSGFNNQITPCRNIDSCDDGPKYDGRTHSLPCKKNGLYKCPKCEGLCNTSQNFTAHIRFHYKNESPAERKRRTKAKYKNKSKLRLVNSEKNEAIRERNSRLVKKTEEETMVVAEQLEFYLKNNVETNVEGDVWIMEVVGGCPRKEQRRRRRSSPENPIGYVPVLVDGDVVRRRKGTKTSPEIVAGKSYRSSTQI</sequence>